<organism evidence="2 3">
    <name type="scientific">Ignelater luminosus</name>
    <name type="common">Cucubano</name>
    <name type="synonym">Pyrophorus luminosus</name>
    <dbReference type="NCBI Taxonomy" id="2038154"/>
    <lineage>
        <taxon>Eukaryota</taxon>
        <taxon>Metazoa</taxon>
        <taxon>Ecdysozoa</taxon>
        <taxon>Arthropoda</taxon>
        <taxon>Hexapoda</taxon>
        <taxon>Insecta</taxon>
        <taxon>Pterygota</taxon>
        <taxon>Neoptera</taxon>
        <taxon>Endopterygota</taxon>
        <taxon>Coleoptera</taxon>
        <taxon>Polyphaga</taxon>
        <taxon>Elateriformia</taxon>
        <taxon>Elateroidea</taxon>
        <taxon>Elateridae</taxon>
        <taxon>Agrypninae</taxon>
        <taxon>Pyrophorini</taxon>
        <taxon>Ignelater</taxon>
    </lineage>
</organism>
<proteinExistence type="predicted"/>
<feature type="region of interest" description="Disordered" evidence="1">
    <location>
        <begin position="58"/>
        <end position="107"/>
    </location>
</feature>
<dbReference type="AlphaFoldDB" id="A0A8K0G901"/>
<keyword evidence="3" id="KW-1185">Reference proteome</keyword>
<evidence type="ECO:0000313" key="2">
    <source>
        <dbReference type="EMBL" id="KAF2896055.1"/>
    </source>
</evidence>
<gene>
    <name evidence="2" type="ORF">ILUMI_10125</name>
</gene>
<reference evidence="2" key="1">
    <citation type="submission" date="2019-08" db="EMBL/GenBank/DDBJ databases">
        <title>The genome of the North American firefly Photinus pyralis.</title>
        <authorList>
            <consortium name="Photinus pyralis genome working group"/>
            <person name="Fallon T.R."/>
            <person name="Sander Lower S.E."/>
            <person name="Weng J.-K."/>
        </authorList>
    </citation>
    <scope>NUCLEOTIDE SEQUENCE</scope>
    <source>
        <strain evidence="2">TRF0915ILg1</strain>
        <tissue evidence="2">Whole body</tissue>
    </source>
</reference>
<evidence type="ECO:0000313" key="3">
    <source>
        <dbReference type="Proteomes" id="UP000801492"/>
    </source>
</evidence>
<dbReference type="EMBL" id="VTPC01005422">
    <property type="protein sequence ID" value="KAF2896055.1"/>
    <property type="molecule type" value="Genomic_DNA"/>
</dbReference>
<feature type="compositionally biased region" description="Basic and acidic residues" evidence="1">
    <location>
        <begin position="96"/>
        <end position="107"/>
    </location>
</feature>
<name>A0A8K0G901_IGNLU</name>
<accession>A0A8K0G901</accession>
<feature type="compositionally biased region" description="Acidic residues" evidence="1">
    <location>
        <begin position="73"/>
        <end position="83"/>
    </location>
</feature>
<dbReference type="Proteomes" id="UP000801492">
    <property type="component" value="Unassembled WGS sequence"/>
</dbReference>
<protein>
    <submittedName>
        <fullName evidence="2">Uncharacterized protein</fullName>
    </submittedName>
</protein>
<sequence>MLRDEEVKQEHNKKYQPNVTTMRETTELNTLDYHNETPNPKHISNNLTLDKEINVTEKDVGHESLPSIPYIPAEDDDTTDLDQEFANITESSDSDTDTRGRPKKESR</sequence>
<evidence type="ECO:0000256" key="1">
    <source>
        <dbReference type="SAM" id="MobiDB-lite"/>
    </source>
</evidence>
<comment type="caution">
    <text evidence="2">The sequence shown here is derived from an EMBL/GenBank/DDBJ whole genome shotgun (WGS) entry which is preliminary data.</text>
</comment>